<keyword evidence="1" id="KW-0175">Coiled coil</keyword>
<sequence length="455" mass="52770">MPLEELRPTNNYVTYEQLQRFLAERLESLEREIEAKLLQLKESRFNFLEEKLNLKTELEALKEQFKLLNSEFITRITNLSYKVLEINNFFTQKLAELNQQFTELNTSLASEFERYRKDFYEFLTKNDLRTFFENNADLIPYLLSPMVNELNEFKNKLSAIETNLLLIQNFYTNISGEINKQIDEIIKTTINNVDTKISSITENLKEALQNKLNSFEVSENIDLTGLNEFKNEIAQLLNSINQDIADLKNLYQNLPQRDYSQQQTDFSQILNDINTKLDEIKTSQQIGREFTVSDLPDAEFLKTFSEEIQNNLTLLRKISEEIASNTSALTFTPSVNFDESLKSIDEQIREIKNVFDEVATSQYEVQNNMGNLLEKVTVLTAELPNATNIIKRDVYQNIQVLKSEIAKEIKNNATQITTAINETKELIQSFKGIPAIIIFCTVLIIGTIILMKFVF</sequence>
<dbReference type="AlphaFoldDB" id="A0A0P1NY28"/>
<protein>
    <submittedName>
        <fullName evidence="3">Uncharacterized protein</fullName>
    </submittedName>
</protein>
<gene>
    <name evidence="3" type="ORF">JGI23_01832</name>
</gene>
<evidence type="ECO:0000313" key="3">
    <source>
        <dbReference type="EMBL" id="CUT04895.1"/>
    </source>
</evidence>
<feature type="coiled-coil region" evidence="1">
    <location>
        <begin position="12"/>
        <end position="71"/>
    </location>
</feature>
<dbReference type="OrthoDB" id="9776184at2"/>
<keyword evidence="4" id="KW-1185">Reference proteome</keyword>
<keyword evidence="2" id="KW-0472">Membrane</keyword>
<organism evidence="3 4">
    <name type="scientific">Candidatus Chryseopegocella kryptomonas</name>
    <dbReference type="NCBI Taxonomy" id="1633643"/>
    <lineage>
        <taxon>Bacteria</taxon>
        <taxon>Pseudomonadati</taxon>
        <taxon>Candidatus Kryptoniota</taxon>
        <taxon>Candidatus Chryseopegocella</taxon>
    </lineage>
</organism>
<dbReference type="RefSeq" id="WP_092351055.1">
    <property type="nucleotide sequence ID" value="NZ_CZVW01000029.1"/>
</dbReference>
<feature type="transmembrane region" description="Helical" evidence="2">
    <location>
        <begin position="433"/>
        <end position="454"/>
    </location>
</feature>
<evidence type="ECO:0000256" key="1">
    <source>
        <dbReference type="SAM" id="Coils"/>
    </source>
</evidence>
<dbReference type="Proteomes" id="UP000199197">
    <property type="component" value="Unassembled WGS sequence"/>
</dbReference>
<keyword evidence="2" id="KW-0812">Transmembrane</keyword>
<reference evidence="4" key="1">
    <citation type="submission" date="2015-11" db="EMBL/GenBank/DDBJ databases">
        <authorList>
            <person name="Varghese N."/>
        </authorList>
    </citation>
    <scope>NUCLEOTIDE SEQUENCE [LARGE SCALE GENOMIC DNA]</scope>
    <source>
        <strain evidence="4">JGI-23</strain>
    </source>
</reference>
<proteinExistence type="predicted"/>
<evidence type="ECO:0000256" key="2">
    <source>
        <dbReference type="SAM" id="Phobius"/>
    </source>
</evidence>
<accession>A0A0P1NY28</accession>
<keyword evidence="2" id="KW-1133">Transmembrane helix</keyword>
<dbReference type="EMBL" id="CZVW01000029">
    <property type="protein sequence ID" value="CUT04895.1"/>
    <property type="molecule type" value="Genomic_DNA"/>
</dbReference>
<feature type="coiled-coil region" evidence="1">
    <location>
        <begin position="190"/>
        <end position="250"/>
    </location>
</feature>
<evidence type="ECO:0000313" key="4">
    <source>
        <dbReference type="Proteomes" id="UP000199197"/>
    </source>
</evidence>
<name>A0A0P1NY28_9BACT</name>